<accession>A0ABX0N2H1</accession>
<proteinExistence type="predicted"/>
<evidence type="ECO:0000256" key="1">
    <source>
        <dbReference type="SAM" id="MobiDB-lite"/>
    </source>
</evidence>
<sequence>MSRRELSKPVHPKRETMFSSSDPFFRSMRELFDTQAAMYQRSVHAAMDAGVSATQVNVDSIRTLLATATVAIRQWQCAGGASNWLTPVPRDAWQFAIFGRPQLAAPPAGAASGTADGTALAEGQA</sequence>
<keyword evidence="3" id="KW-1185">Reference proteome</keyword>
<feature type="region of interest" description="Disordered" evidence="1">
    <location>
        <begin position="105"/>
        <end position="125"/>
    </location>
</feature>
<name>A0ABX0N2H1_9BURK</name>
<dbReference type="EMBL" id="WHJF01000112">
    <property type="protein sequence ID" value="NHZ66082.1"/>
    <property type="molecule type" value="Genomic_DNA"/>
</dbReference>
<gene>
    <name evidence="2" type="ORF">F1735_27955</name>
</gene>
<comment type="caution">
    <text evidence="2">The sequence shown here is derived from an EMBL/GenBank/DDBJ whole genome shotgun (WGS) entry which is preliminary data.</text>
</comment>
<evidence type="ECO:0000313" key="2">
    <source>
        <dbReference type="EMBL" id="NHZ66082.1"/>
    </source>
</evidence>
<evidence type="ECO:0000313" key="3">
    <source>
        <dbReference type="Proteomes" id="UP000610594"/>
    </source>
</evidence>
<dbReference type="Proteomes" id="UP000610594">
    <property type="component" value="Unassembled WGS sequence"/>
</dbReference>
<evidence type="ECO:0008006" key="4">
    <source>
        <dbReference type="Google" id="ProtNLM"/>
    </source>
</evidence>
<protein>
    <recommendedName>
        <fullName evidence="4">Phasin domain-containing protein</fullName>
    </recommendedName>
</protein>
<reference evidence="2 3" key="1">
    <citation type="submission" date="2019-10" db="EMBL/GenBank/DDBJ databases">
        <title>Taxonomy of Antarctic Massilia spp.: description of Massilia rubra sp. nov., Massilia aquatica sp. nov., Massilia mucilaginosa sp. nov., Massilia frigida sp. nov. isolated from streams, lakes and regoliths.</title>
        <authorList>
            <person name="Holochova P."/>
            <person name="Sedlacek I."/>
            <person name="Kralova S."/>
            <person name="Maslanova I."/>
            <person name="Busse H.-J."/>
            <person name="Stankova E."/>
            <person name="Vrbovska V."/>
            <person name="Kovarovic V."/>
            <person name="Bartak M."/>
            <person name="Svec P."/>
            <person name="Pantucek R."/>
        </authorList>
    </citation>
    <scope>NUCLEOTIDE SEQUENCE [LARGE SCALE GENOMIC DNA]</scope>
    <source>
        <strain evidence="2 3">CCM 8694</strain>
    </source>
</reference>
<organism evidence="2 3">
    <name type="scientific">Massilia genomosp. 1</name>
    <dbReference type="NCBI Taxonomy" id="2609280"/>
    <lineage>
        <taxon>Bacteria</taxon>
        <taxon>Pseudomonadati</taxon>
        <taxon>Pseudomonadota</taxon>
        <taxon>Betaproteobacteria</taxon>
        <taxon>Burkholderiales</taxon>
        <taxon>Oxalobacteraceae</taxon>
        <taxon>Telluria group</taxon>
        <taxon>Massilia</taxon>
    </lineage>
</organism>